<gene>
    <name evidence="6" type="ORF">WA026_012190</name>
</gene>
<dbReference type="SUPFAM" id="SSF48371">
    <property type="entry name" value="ARM repeat"/>
    <property type="match status" value="1"/>
</dbReference>
<evidence type="ECO:0000259" key="5">
    <source>
        <dbReference type="Pfam" id="PF25772"/>
    </source>
</evidence>
<accession>A0AAW1VCH1</accession>
<feature type="domain" description="RRP12 N-terminal HEAT" evidence="5">
    <location>
        <begin position="117"/>
        <end position="372"/>
    </location>
</feature>
<sequence length="760" mass="85024">MAKFRRKVKGQSKGKRWAKGESSSSNPQTHKHRDLAKSRNIHMNKGLTPSGNSGLTCEALKTHDYLHSENDLLKKKFIEEDDEEATTQYSYSSVSTFASDWSGCSNMSFNRLFNIFQSDSALHKEMLAVLAAAREVIVEHGGTETSTEYFCTLMTTLEEVYKIKEEFKITAVLALLNMGIKRVPDGVLKTQFTNVSQKLLTILKDYVVSDNNIIMKNIFSILAYILKVQEAANWNHHTFQIFNALLDPFCIHSKPKWRKGAQHAVIYIVKMGAFKEINPNLIAVEVAKFCEKTLAFCMGKSDDNTVLVSSLQSGQTTILHTLGLMKEIISCFPKKYIKSSCEIILKLMTLNYPIVNSCGMQVLHSLFSGQTAVVPALLNGQIIAALYDFQPAPSDTQPIQAWLAVMQQAHVHLADVDLAMACSALPKMFAIATQLWLSDKPEVLTSATHAVEILLKDAIAPACASKDLVEQHKSKLSKIFNSIESCLSYQYHNVWHQVLHVIGTMFEAGGIHCTDLFLGTLKTLSELRDSYKFSYNNELEYAVGAAVRSLGPESVLNVITLKKENGDLNIDRSWLLPVLKENIKYSSLDFFLKNILSLAMFSQRRSIQLAELNDGIGSHSAELLYLQLWNLLPCFCNHPSDIKENFKNIAKILGTAITENKDLRLPVMASLRKLITFAKSNENKDDLNELARFDKNYLPILFNIYTSKSIGTDEEGQRLAALETIKLYLTIAKPELTEQLFTHAIGTLGAASGRPRGSFH</sequence>
<dbReference type="InterPro" id="IPR057860">
    <property type="entry name" value="HEAT_RRP12_N"/>
</dbReference>
<evidence type="ECO:0000313" key="6">
    <source>
        <dbReference type="EMBL" id="KAK9890844.1"/>
    </source>
</evidence>
<feature type="domain" description="RRP12 HEAT" evidence="4">
    <location>
        <begin position="438"/>
        <end position="708"/>
    </location>
</feature>
<dbReference type="InterPro" id="IPR052087">
    <property type="entry name" value="RRP12"/>
</dbReference>
<name>A0AAW1VCH1_9CUCU</name>
<reference evidence="6 7" key="1">
    <citation type="submission" date="2023-03" db="EMBL/GenBank/DDBJ databases">
        <title>Genome insight into feeding habits of ladybird beetles.</title>
        <authorList>
            <person name="Li H.-S."/>
            <person name="Huang Y.-H."/>
            <person name="Pang H."/>
        </authorList>
    </citation>
    <scope>NUCLEOTIDE SEQUENCE [LARGE SCALE GENOMIC DNA]</scope>
    <source>
        <strain evidence="6">SYSU_2023b</strain>
        <tissue evidence="6">Whole body</tissue>
    </source>
</reference>
<feature type="compositionally biased region" description="Basic residues" evidence="3">
    <location>
        <begin position="1"/>
        <end position="17"/>
    </location>
</feature>
<organism evidence="6 7">
    <name type="scientific">Henosepilachna vigintioctopunctata</name>
    <dbReference type="NCBI Taxonomy" id="420089"/>
    <lineage>
        <taxon>Eukaryota</taxon>
        <taxon>Metazoa</taxon>
        <taxon>Ecdysozoa</taxon>
        <taxon>Arthropoda</taxon>
        <taxon>Hexapoda</taxon>
        <taxon>Insecta</taxon>
        <taxon>Pterygota</taxon>
        <taxon>Neoptera</taxon>
        <taxon>Endopterygota</taxon>
        <taxon>Coleoptera</taxon>
        <taxon>Polyphaga</taxon>
        <taxon>Cucujiformia</taxon>
        <taxon>Coccinelloidea</taxon>
        <taxon>Coccinellidae</taxon>
        <taxon>Epilachninae</taxon>
        <taxon>Epilachnini</taxon>
        <taxon>Henosepilachna</taxon>
    </lineage>
</organism>
<evidence type="ECO:0008006" key="8">
    <source>
        <dbReference type="Google" id="ProtNLM"/>
    </source>
</evidence>
<evidence type="ECO:0000256" key="3">
    <source>
        <dbReference type="SAM" id="MobiDB-lite"/>
    </source>
</evidence>
<evidence type="ECO:0000256" key="1">
    <source>
        <dbReference type="ARBA" id="ARBA00004123"/>
    </source>
</evidence>
<dbReference type="Proteomes" id="UP001431783">
    <property type="component" value="Unassembled WGS sequence"/>
</dbReference>
<dbReference type="AlphaFoldDB" id="A0AAW1VCH1"/>
<comment type="caution">
    <text evidence="6">The sequence shown here is derived from an EMBL/GenBank/DDBJ whole genome shotgun (WGS) entry which is preliminary data.</text>
</comment>
<dbReference type="InterPro" id="IPR012978">
    <property type="entry name" value="HEAT_RRP12"/>
</dbReference>
<feature type="region of interest" description="Disordered" evidence="3">
    <location>
        <begin position="1"/>
        <end position="53"/>
    </location>
</feature>
<dbReference type="PANTHER" id="PTHR48287:SF1">
    <property type="entry name" value="ARM REPEAT SUPERFAMILY PROTEIN"/>
    <property type="match status" value="1"/>
</dbReference>
<evidence type="ECO:0000256" key="2">
    <source>
        <dbReference type="ARBA" id="ARBA00023242"/>
    </source>
</evidence>
<dbReference type="EMBL" id="JARQZJ010000126">
    <property type="protein sequence ID" value="KAK9890844.1"/>
    <property type="molecule type" value="Genomic_DNA"/>
</dbReference>
<keyword evidence="7" id="KW-1185">Reference proteome</keyword>
<feature type="compositionally biased region" description="Basic residues" evidence="3">
    <location>
        <begin position="29"/>
        <end position="42"/>
    </location>
</feature>
<comment type="subcellular location">
    <subcellularLocation>
        <location evidence="1">Nucleus</location>
    </subcellularLocation>
</comment>
<dbReference type="Pfam" id="PF25772">
    <property type="entry name" value="HEAT_RRP12_N"/>
    <property type="match status" value="1"/>
</dbReference>
<proteinExistence type="predicted"/>
<dbReference type="PANTHER" id="PTHR48287">
    <property type="entry name" value="ARM REPEAT SUPERFAMILY PROTEIN"/>
    <property type="match status" value="1"/>
</dbReference>
<protein>
    <recommendedName>
        <fullName evidence="8">RRP12-like protein</fullName>
    </recommendedName>
</protein>
<evidence type="ECO:0000259" key="4">
    <source>
        <dbReference type="Pfam" id="PF08161"/>
    </source>
</evidence>
<keyword evidence="2" id="KW-0539">Nucleus</keyword>
<dbReference type="Pfam" id="PF08161">
    <property type="entry name" value="RRP12_HEAT"/>
    <property type="match status" value="1"/>
</dbReference>
<evidence type="ECO:0000313" key="7">
    <source>
        <dbReference type="Proteomes" id="UP001431783"/>
    </source>
</evidence>
<dbReference type="GO" id="GO:0005634">
    <property type="term" value="C:nucleus"/>
    <property type="evidence" value="ECO:0007669"/>
    <property type="project" value="UniProtKB-SubCell"/>
</dbReference>
<dbReference type="InterPro" id="IPR016024">
    <property type="entry name" value="ARM-type_fold"/>
</dbReference>